<dbReference type="KEGG" id="fek:C1H87_09670"/>
<evidence type="ECO:0000313" key="2">
    <source>
        <dbReference type="Proteomes" id="UP000235826"/>
    </source>
</evidence>
<organism evidence="1 2">
    <name type="scientific">Flavivirga eckloniae</name>
    <dbReference type="NCBI Taxonomy" id="1803846"/>
    <lineage>
        <taxon>Bacteria</taxon>
        <taxon>Pseudomonadati</taxon>
        <taxon>Bacteroidota</taxon>
        <taxon>Flavobacteriia</taxon>
        <taxon>Flavobacteriales</taxon>
        <taxon>Flavobacteriaceae</taxon>
        <taxon>Flavivirga</taxon>
    </lineage>
</organism>
<gene>
    <name evidence="1" type="ORF">C1H87_09670</name>
</gene>
<dbReference type="OrthoDB" id="5516602at2"/>
<protein>
    <submittedName>
        <fullName evidence="1">Uncharacterized protein</fullName>
    </submittedName>
</protein>
<keyword evidence="2" id="KW-1185">Reference proteome</keyword>
<dbReference type="EMBL" id="CP025791">
    <property type="protein sequence ID" value="AUP78952.1"/>
    <property type="molecule type" value="Genomic_DNA"/>
</dbReference>
<dbReference type="AlphaFoldDB" id="A0A2K9PPG9"/>
<reference evidence="1 2" key="1">
    <citation type="submission" date="2018-01" db="EMBL/GenBank/DDBJ databases">
        <title>Complete genome sequence of Flavivirga eckloniae ECD14 isolated from seaweed Ecklonia cava.</title>
        <authorList>
            <person name="Lee J.H."/>
            <person name="Baik K.S."/>
            <person name="Seong C.N."/>
        </authorList>
    </citation>
    <scope>NUCLEOTIDE SEQUENCE [LARGE SCALE GENOMIC DNA]</scope>
    <source>
        <strain evidence="1 2">ECD14</strain>
    </source>
</reference>
<name>A0A2K9PPG9_9FLAO</name>
<dbReference type="Proteomes" id="UP000235826">
    <property type="component" value="Chromosome"/>
</dbReference>
<proteinExistence type="predicted"/>
<evidence type="ECO:0000313" key="1">
    <source>
        <dbReference type="EMBL" id="AUP78952.1"/>
    </source>
</evidence>
<sequence length="77" mass="9177">MRYFKVNTLGNHLDGNRPIIKTVPNSFKKWNQCMMLREPVEVNYPTNVRFNLDENTEIKIPYLLGNELHYLIKIKVL</sequence>
<dbReference type="RefSeq" id="WP_102755607.1">
    <property type="nucleotide sequence ID" value="NZ_CP025791.1"/>
</dbReference>
<accession>A0A2K9PPG9</accession>